<organism evidence="1 2">
    <name type="scientific">Mangrovicoccus algicola</name>
    <dbReference type="NCBI Taxonomy" id="2771008"/>
    <lineage>
        <taxon>Bacteria</taxon>
        <taxon>Pseudomonadati</taxon>
        <taxon>Pseudomonadota</taxon>
        <taxon>Alphaproteobacteria</taxon>
        <taxon>Rhodobacterales</taxon>
        <taxon>Paracoccaceae</taxon>
        <taxon>Mangrovicoccus</taxon>
    </lineage>
</organism>
<keyword evidence="2" id="KW-1185">Reference proteome</keyword>
<dbReference type="EMBL" id="JACVXA010000021">
    <property type="protein sequence ID" value="MBE3638375.1"/>
    <property type="molecule type" value="Genomic_DNA"/>
</dbReference>
<protein>
    <submittedName>
        <fullName evidence="1">Collagen-like protein</fullName>
    </submittedName>
</protein>
<evidence type="ECO:0000313" key="2">
    <source>
        <dbReference type="Proteomes" id="UP000609121"/>
    </source>
</evidence>
<proteinExistence type="predicted"/>
<sequence length="941" mass="99091">MLDETLKSCLPCGLHAPSRNYYFDGKLLVARDFTDEQDYHRGLRHLHNQLLHGTGTVCGLKVIQHPQEGCRRENLVVEPGMALDCCGQELILPERRRIDVAAMLAADPDLAELLDGGMHLVVGLRRCDRGAEPLPRLLPGCGAGEATEYGRVTEDVELVLFAADPAGAAAAAIPRTPRLDWVHTMTFGAQTPGALHVNEVERRLQVAVDAAGGAAHGYVFVADTEAAAQTHDLAALLEGPAELTDTQSSRETGLVFFAGHGWDSGAEGARGGIGIWRAGALSAAAHPLAILPCDGRYLRLAVSPVSGALFVLETDGGSRARLLSYGAAALSDWLVEGGVPAAAPDPQAKLEFSHGFGTAGSPFRRGAQMLKVSPDGRFLAIAGSVGAAAERLYLIDIAALNGGSVTEASARPPELPEFDGSERLMALDWSLDGRYLYLLGQRPAAGGRVILRRLALTGDGNRLALAGQGAWIEGTALDLAVAPTESRAYLALTDAAGATRLTHLDMDTVIALSSDSPAEVSLAPDALRVEGAGRAMRLAGNGRRLYLAAGDDGTAAPDRGLVAVIDIADSDCGAHFLDPLEACPACAEDEDHVVILAHLPHYRAGDAPRMMDADQAAEGDAAIDNLGFRSMVPSAATLKRVIDCILAQGVAEGPPGPRGNPGADGAAGLSVTEVGVTMGAAGTDPVAETNPADGGLRLDLTIPAAADGAPGADGLGIDAATIEYRADLSQPWVDIVQQGRQRVLDIDLPRPAAGPAERPVNPVTALSWYHGKVHPDGPNFFGNLWETGIAVGFERPVAWSQFGVESDVEGKLSRSLLVELQREMPASGGAMVWARLGYLAIDPIDYADDQVSDGLLSEWTPLDHQTETCRGFMLRQANETDWELVQGEWLRLVFHTDFIVDLDGRPLDGTFLGGKLPTGKGGAPGDTFRSWFRVPARDGGN</sequence>
<reference evidence="1" key="1">
    <citation type="submission" date="2020-09" db="EMBL/GenBank/DDBJ databases">
        <title>A novel bacterium of genus Mangrovicoccus, isolated from South China Sea.</title>
        <authorList>
            <person name="Huang H."/>
            <person name="Mo K."/>
            <person name="Hu Y."/>
        </authorList>
    </citation>
    <scope>NUCLEOTIDE SEQUENCE</scope>
    <source>
        <strain evidence="1">HB182678</strain>
    </source>
</reference>
<dbReference type="RefSeq" id="WP_193181916.1">
    <property type="nucleotide sequence ID" value="NZ_JACVXA010000021.1"/>
</dbReference>
<evidence type="ECO:0000313" key="1">
    <source>
        <dbReference type="EMBL" id="MBE3638375.1"/>
    </source>
</evidence>
<comment type="caution">
    <text evidence="1">The sequence shown here is derived from an EMBL/GenBank/DDBJ whole genome shotgun (WGS) entry which is preliminary data.</text>
</comment>
<dbReference type="SUPFAM" id="SSF82171">
    <property type="entry name" value="DPP6 N-terminal domain-like"/>
    <property type="match status" value="1"/>
</dbReference>
<keyword evidence="1" id="KW-0176">Collagen</keyword>
<dbReference type="AlphaFoldDB" id="A0A8J6Z8M6"/>
<name>A0A8J6Z8M6_9RHOB</name>
<gene>
    <name evidence="1" type="ORF">ICN82_09200</name>
</gene>
<accession>A0A8J6Z8M6</accession>
<dbReference type="Proteomes" id="UP000609121">
    <property type="component" value="Unassembled WGS sequence"/>
</dbReference>